<sequence>MPRRIRMAVLAATTQGAPDFYLAFVAVTNEQYNIGDHYDLARAHAEDEGYQYPMIAFDQNDAATLALRHVDAFMNDETDET</sequence>
<name>A0A6N6W4S5_9BURK</name>
<accession>A0A6N6W4S5</accession>
<comment type="caution">
    <text evidence="1">The sequence shown here is derived from an EMBL/GenBank/DDBJ whole genome shotgun (WGS) entry which is preliminary data.</text>
</comment>
<dbReference type="AlphaFoldDB" id="A0A6N6W4S5"/>
<protein>
    <submittedName>
        <fullName evidence="1">Uncharacterized protein</fullName>
    </submittedName>
</protein>
<evidence type="ECO:0000313" key="2">
    <source>
        <dbReference type="Proteomes" id="UP000463700"/>
    </source>
</evidence>
<evidence type="ECO:0000313" key="1">
    <source>
        <dbReference type="EMBL" id="KAE8755622.1"/>
    </source>
</evidence>
<dbReference type="EMBL" id="VOSW01000083">
    <property type="protein sequence ID" value="KAE8755622.1"/>
    <property type="molecule type" value="Genomic_DNA"/>
</dbReference>
<reference evidence="1 2" key="1">
    <citation type="journal article" date="2020" name="Int. J. Syst. Evol. Microbiol.">
        <title>Paraburkholderia madseniana sp. nov., a phenolic acid-degrading bacterium isolated from acidic forest soil.</title>
        <authorList>
            <person name="Wilhelm R.C."/>
            <person name="Murphy S.J.L."/>
            <person name="Feriancek N.M."/>
            <person name="Karasz D.C."/>
            <person name="DeRito C.M."/>
            <person name="Newman J.D."/>
            <person name="Buckley D.H."/>
        </authorList>
    </citation>
    <scope>NUCLEOTIDE SEQUENCE [LARGE SCALE GENOMIC DNA]</scope>
    <source>
        <strain evidence="1 2">RP11</strain>
    </source>
</reference>
<dbReference type="Proteomes" id="UP000463700">
    <property type="component" value="Unassembled WGS sequence"/>
</dbReference>
<gene>
    <name evidence="1" type="ORF">FSO04_33180</name>
</gene>
<proteinExistence type="predicted"/>
<dbReference type="RefSeq" id="WP_154565806.1">
    <property type="nucleotide sequence ID" value="NZ_VOSW01000083.1"/>
</dbReference>
<dbReference type="OrthoDB" id="9103631at2"/>
<organism evidence="1 2">
    <name type="scientific">Paraburkholderia madseniana</name>
    <dbReference type="NCBI Taxonomy" id="2599607"/>
    <lineage>
        <taxon>Bacteria</taxon>
        <taxon>Pseudomonadati</taxon>
        <taxon>Pseudomonadota</taxon>
        <taxon>Betaproteobacteria</taxon>
        <taxon>Burkholderiales</taxon>
        <taxon>Burkholderiaceae</taxon>
        <taxon>Paraburkholderia</taxon>
    </lineage>
</organism>